<dbReference type="EMBL" id="CP139781">
    <property type="protein sequence ID" value="WRQ86227.1"/>
    <property type="molecule type" value="Genomic_DNA"/>
</dbReference>
<dbReference type="CDD" id="cd09008">
    <property type="entry name" value="MTAN"/>
    <property type="match status" value="1"/>
</dbReference>
<accession>A0ABZ1C4D6</accession>
<keyword evidence="4" id="KW-1185">Reference proteome</keyword>
<protein>
    <submittedName>
        <fullName evidence="3">5'-methylthioadenosine/S-adenosylhomocysteine nucleosidase</fullName>
    </submittedName>
</protein>
<dbReference type="InterPro" id="IPR000845">
    <property type="entry name" value="Nucleoside_phosphorylase_d"/>
</dbReference>
<dbReference type="SUPFAM" id="SSF53167">
    <property type="entry name" value="Purine and uridine phosphorylases"/>
    <property type="match status" value="1"/>
</dbReference>
<organism evidence="3 4">
    <name type="scientific">Actomonas aquatica</name>
    <dbReference type="NCBI Taxonomy" id="2866162"/>
    <lineage>
        <taxon>Bacteria</taxon>
        <taxon>Pseudomonadati</taxon>
        <taxon>Verrucomicrobiota</taxon>
        <taxon>Opitutia</taxon>
        <taxon>Opitutales</taxon>
        <taxon>Opitutaceae</taxon>
        <taxon>Actomonas</taxon>
    </lineage>
</organism>
<dbReference type="PANTHER" id="PTHR21234">
    <property type="entry name" value="PURINE NUCLEOSIDE PHOSPHORYLASE"/>
    <property type="match status" value="1"/>
</dbReference>
<name>A0ABZ1C4D6_9BACT</name>
<dbReference type="RefSeq" id="WP_221031155.1">
    <property type="nucleotide sequence ID" value="NZ_CP139781.1"/>
</dbReference>
<sequence length="302" mass="33101">MIRNGLALVSFTLTFLALAVSASAAERLYAVLGAYRPEMEALHEVLEIDEANGWELVQHLGVDFWRGEVDGKQVVVFSTSVSTVNAAYRLQLAFERFPITHVLFAGVAGGTDPSLNVGDVVIPERWAYHDEAAYLNEDPDQPGEYLVPDYLKPKIENFGMIFPDSILADRGDGEGLREMAFFPCDPELLDVARKVLPDLPPMKKGGRVVDVSVGGNGVAGTVFLDNAEYRKWIFRVWQARCTDMESTALAHVAWANQKPILIVRGLSDLAGGQHGKNPIDDNELGVSQIASRVLRAIIAAHD</sequence>
<reference evidence="3 4" key="2">
    <citation type="submission" date="2023-12" db="EMBL/GenBank/DDBJ databases">
        <title>Description of an unclassified Opitutus bacterium of Verrucomicrobiota.</title>
        <authorList>
            <person name="Zhang D.-F."/>
        </authorList>
    </citation>
    <scope>NUCLEOTIDE SEQUENCE [LARGE SCALE GENOMIC DNA]</scope>
    <source>
        <strain evidence="3 4">WL0086</strain>
    </source>
</reference>
<reference evidence="3 4" key="1">
    <citation type="submission" date="2021-08" db="EMBL/GenBank/DDBJ databases">
        <authorList>
            <person name="Zhang D."/>
            <person name="Zhang A."/>
            <person name="Wang L."/>
        </authorList>
    </citation>
    <scope>NUCLEOTIDE SEQUENCE [LARGE SCALE GENOMIC DNA]</scope>
    <source>
        <strain evidence="3 4">WL0086</strain>
    </source>
</reference>
<feature type="signal peptide" evidence="1">
    <location>
        <begin position="1"/>
        <end position="24"/>
    </location>
</feature>
<evidence type="ECO:0000259" key="2">
    <source>
        <dbReference type="Pfam" id="PF01048"/>
    </source>
</evidence>
<gene>
    <name evidence="3" type="ORF">K1X11_015535</name>
</gene>
<dbReference type="PANTHER" id="PTHR21234:SF30">
    <property type="entry name" value="PHOSPHORYLASE SUPERFAMILY PROTEIN"/>
    <property type="match status" value="1"/>
</dbReference>
<evidence type="ECO:0000313" key="4">
    <source>
        <dbReference type="Proteomes" id="UP000738431"/>
    </source>
</evidence>
<evidence type="ECO:0000313" key="3">
    <source>
        <dbReference type="EMBL" id="WRQ86227.1"/>
    </source>
</evidence>
<dbReference type="Gene3D" id="3.40.50.1580">
    <property type="entry name" value="Nucleoside phosphorylase domain"/>
    <property type="match status" value="1"/>
</dbReference>
<dbReference type="InterPro" id="IPR035994">
    <property type="entry name" value="Nucleoside_phosphorylase_sf"/>
</dbReference>
<dbReference type="Pfam" id="PF01048">
    <property type="entry name" value="PNP_UDP_1"/>
    <property type="match status" value="1"/>
</dbReference>
<dbReference type="Proteomes" id="UP000738431">
    <property type="component" value="Chromosome"/>
</dbReference>
<feature type="chain" id="PRO_5045938211" evidence="1">
    <location>
        <begin position="25"/>
        <end position="302"/>
    </location>
</feature>
<proteinExistence type="predicted"/>
<feature type="domain" description="Nucleoside phosphorylase" evidence="2">
    <location>
        <begin position="29"/>
        <end position="298"/>
    </location>
</feature>
<evidence type="ECO:0000256" key="1">
    <source>
        <dbReference type="SAM" id="SignalP"/>
    </source>
</evidence>
<keyword evidence="1" id="KW-0732">Signal</keyword>